<evidence type="ECO:0000256" key="6">
    <source>
        <dbReference type="ARBA" id="ARBA00022763"/>
    </source>
</evidence>
<dbReference type="EC" id="3.1.21.10" evidence="13 14"/>
<evidence type="ECO:0000313" key="15">
    <source>
        <dbReference type="EMBL" id="MCA9397358.1"/>
    </source>
</evidence>
<feature type="active site" evidence="13">
    <location>
        <position position="9"/>
    </location>
</feature>
<evidence type="ECO:0000256" key="2">
    <source>
        <dbReference type="ARBA" id="ARBA00022490"/>
    </source>
</evidence>
<evidence type="ECO:0000256" key="1">
    <source>
        <dbReference type="ARBA" id="ARBA00009518"/>
    </source>
</evidence>
<evidence type="ECO:0000256" key="12">
    <source>
        <dbReference type="ARBA" id="ARBA00029354"/>
    </source>
</evidence>
<keyword evidence="6 13" id="KW-0227">DNA damage</keyword>
<keyword evidence="3 13" id="KW-0540">Nuclease</keyword>
<reference evidence="15" key="2">
    <citation type="journal article" date="2021" name="Microbiome">
        <title>Successional dynamics and alternative stable states in a saline activated sludge microbial community over 9 years.</title>
        <authorList>
            <person name="Wang Y."/>
            <person name="Ye J."/>
            <person name="Ju F."/>
            <person name="Liu L."/>
            <person name="Boyd J.A."/>
            <person name="Deng Y."/>
            <person name="Parks D.H."/>
            <person name="Jiang X."/>
            <person name="Yin X."/>
            <person name="Woodcroft B.J."/>
            <person name="Tyson G.W."/>
            <person name="Hugenholtz P."/>
            <person name="Polz M.F."/>
            <person name="Zhang T."/>
        </authorList>
    </citation>
    <scope>NUCLEOTIDE SEQUENCE</scope>
    <source>
        <strain evidence="15">HKST-UBA02</strain>
    </source>
</reference>
<feature type="active site" evidence="13">
    <location>
        <position position="70"/>
    </location>
</feature>
<dbReference type="PROSITE" id="PS01321">
    <property type="entry name" value="RUVC"/>
    <property type="match status" value="1"/>
</dbReference>
<evidence type="ECO:0000256" key="5">
    <source>
        <dbReference type="ARBA" id="ARBA00022759"/>
    </source>
</evidence>
<gene>
    <name evidence="13 15" type="primary">ruvC</name>
    <name evidence="15" type="ORF">KC573_00890</name>
</gene>
<dbReference type="InterPro" id="IPR012337">
    <property type="entry name" value="RNaseH-like_sf"/>
</dbReference>
<dbReference type="GO" id="GO:0048476">
    <property type="term" value="C:Holliday junction resolvase complex"/>
    <property type="evidence" value="ECO:0007669"/>
    <property type="project" value="UniProtKB-UniRule"/>
</dbReference>
<evidence type="ECO:0000256" key="11">
    <source>
        <dbReference type="ARBA" id="ARBA00023204"/>
    </source>
</evidence>
<dbReference type="PRINTS" id="PR00696">
    <property type="entry name" value="RSOLVASERUVC"/>
</dbReference>
<name>A0A955LV88_UNCKA</name>
<dbReference type="NCBIfam" id="NF000711">
    <property type="entry name" value="PRK00039.2-1"/>
    <property type="match status" value="1"/>
</dbReference>
<comment type="cofactor">
    <cofactor evidence="13">
        <name>Mg(2+)</name>
        <dbReference type="ChEBI" id="CHEBI:18420"/>
    </cofactor>
    <text evidence="13">Binds 2 Mg(2+) ion per subunit.</text>
</comment>
<accession>A0A955LV88</accession>
<comment type="catalytic activity">
    <reaction evidence="12 13">
        <text>Endonucleolytic cleavage at a junction such as a reciprocal single-stranded crossover between two homologous DNA duplexes (Holliday junction).</text>
        <dbReference type="EC" id="3.1.21.10"/>
    </reaction>
</comment>
<evidence type="ECO:0000256" key="3">
    <source>
        <dbReference type="ARBA" id="ARBA00022722"/>
    </source>
</evidence>
<keyword evidence="9 13" id="KW-0238">DNA-binding</keyword>
<organism evidence="15 16">
    <name type="scientific">candidate division WWE3 bacterium</name>
    <dbReference type="NCBI Taxonomy" id="2053526"/>
    <lineage>
        <taxon>Bacteria</taxon>
        <taxon>Katanobacteria</taxon>
    </lineage>
</organism>
<dbReference type="EMBL" id="JAGQKY010000023">
    <property type="protein sequence ID" value="MCA9397358.1"/>
    <property type="molecule type" value="Genomic_DNA"/>
</dbReference>
<evidence type="ECO:0000256" key="13">
    <source>
        <dbReference type="HAMAP-Rule" id="MF_00034"/>
    </source>
</evidence>
<evidence type="ECO:0000256" key="14">
    <source>
        <dbReference type="NCBIfam" id="TIGR00228"/>
    </source>
</evidence>
<evidence type="ECO:0000256" key="8">
    <source>
        <dbReference type="ARBA" id="ARBA00022842"/>
    </source>
</evidence>
<dbReference type="InterPro" id="IPR036397">
    <property type="entry name" value="RNaseH_sf"/>
</dbReference>
<keyword evidence="7 13" id="KW-0378">Hydrolase</keyword>
<dbReference type="GO" id="GO:0000287">
    <property type="term" value="F:magnesium ion binding"/>
    <property type="evidence" value="ECO:0007669"/>
    <property type="project" value="UniProtKB-UniRule"/>
</dbReference>
<evidence type="ECO:0000256" key="9">
    <source>
        <dbReference type="ARBA" id="ARBA00023125"/>
    </source>
</evidence>
<dbReference type="PANTHER" id="PTHR30194">
    <property type="entry name" value="CROSSOVER JUNCTION ENDODEOXYRIBONUCLEASE RUVC"/>
    <property type="match status" value="1"/>
</dbReference>
<dbReference type="AlphaFoldDB" id="A0A955LV88"/>
<dbReference type="NCBIfam" id="TIGR00228">
    <property type="entry name" value="ruvC"/>
    <property type="match status" value="1"/>
</dbReference>
<dbReference type="SUPFAM" id="SSF53098">
    <property type="entry name" value="Ribonuclease H-like"/>
    <property type="match status" value="1"/>
</dbReference>
<feature type="binding site" evidence="13">
    <location>
        <position position="70"/>
    </location>
    <ligand>
        <name>Mg(2+)</name>
        <dbReference type="ChEBI" id="CHEBI:18420"/>
        <label>2</label>
    </ligand>
</feature>
<feature type="binding site" evidence="13">
    <location>
        <position position="9"/>
    </location>
    <ligand>
        <name>Mg(2+)</name>
        <dbReference type="ChEBI" id="CHEBI:18420"/>
        <label>1</label>
    </ligand>
</feature>
<dbReference type="GO" id="GO:0006310">
    <property type="term" value="P:DNA recombination"/>
    <property type="evidence" value="ECO:0007669"/>
    <property type="project" value="UniProtKB-UniRule"/>
</dbReference>
<comment type="subunit">
    <text evidence="13">Homodimer which binds Holliday junction (HJ) DNA. The HJ becomes 2-fold symmetrical on binding to RuvC with unstacked arms; it has a different conformation from HJ DNA in complex with RuvA. In the full resolvosome a probable DNA-RuvA(4)-RuvB(12)-RuvC(2) complex forms which resolves the HJ.</text>
</comment>
<evidence type="ECO:0000256" key="7">
    <source>
        <dbReference type="ARBA" id="ARBA00022801"/>
    </source>
</evidence>
<evidence type="ECO:0000256" key="4">
    <source>
        <dbReference type="ARBA" id="ARBA00022723"/>
    </source>
</evidence>
<keyword evidence="4 13" id="KW-0479">Metal-binding</keyword>
<comment type="function">
    <text evidence="13">The RuvA-RuvB-RuvC complex processes Holliday junction (HJ) DNA during genetic recombination and DNA repair. Endonuclease that resolves HJ intermediates. Cleaves cruciform DNA by making single-stranded nicks across the HJ at symmetrical positions within the homologous arms, yielding a 5'-phosphate and a 3'-hydroxyl group; requires a central core of homology in the junction. The consensus cleavage sequence is 5'-(A/T)TT(C/G)-3'. Cleavage occurs on the 3'-side of the TT dinucleotide at the point of strand exchange. HJ branch migration catalyzed by RuvA-RuvB allows RuvC to scan DNA until it finds its consensus sequence, where it cleaves and resolves the cruciform DNA.</text>
</comment>
<comment type="subcellular location">
    <subcellularLocation>
        <location evidence="13">Cytoplasm</location>
    </subcellularLocation>
</comment>
<evidence type="ECO:0000313" key="16">
    <source>
        <dbReference type="Proteomes" id="UP000699691"/>
    </source>
</evidence>
<feature type="binding site" evidence="13">
    <location>
        <position position="143"/>
    </location>
    <ligand>
        <name>Mg(2+)</name>
        <dbReference type="ChEBI" id="CHEBI:18420"/>
        <label>1</label>
    </ligand>
</feature>
<evidence type="ECO:0000256" key="10">
    <source>
        <dbReference type="ARBA" id="ARBA00023172"/>
    </source>
</evidence>
<dbReference type="InterPro" id="IPR020563">
    <property type="entry name" value="X-over_junc_endoDNase_Mg_BS"/>
</dbReference>
<keyword evidence="8 13" id="KW-0460">Magnesium</keyword>
<dbReference type="FunFam" id="3.30.420.10:FF:000002">
    <property type="entry name" value="Crossover junction endodeoxyribonuclease RuvC"/>
    <property type="match status" value="1"/>
</dbReference>
<keyword evidence="10 13" id="KW-0233">DNA recombination</keyword>
<dbReference type="GO" id="GO:0006281">
    <property type="term" value="P:DNA repair"/>
    <property type="evidence" value="ECO:0007669"/>
    <property type="project" value="UniProtKB-UniRule"/>
</dbReference>
<protein>
    <recommendedName>
        <fullName evidence="13 14">Crossover junction endodeoxyribonuclease RuvC</fullName>
        <ecNumber evidence="13 14">3.1.21.10</ecNumber>
    </recommendedName>
    <alternativeName>
        <fullName evidence="13">Holliday junction nuclease RuvC</fullName>
    </alternativeName>
    <alternativeName>
        <fullName evidence="13">Holliday junction resolvase RuvC</fullName>
    </alternativeName>
</protein>
<dbReference type="InterPro" id="IPR002176">
    <property type="entry name" value="X-over_junc_endoDNase_RuvC"/>
</dbReference>
<keyword evidence="11 13" id="KW-0234">DNA repair</keyword>
<dbReference type="PANTHER" id="PTHR30194:SF3">
    <property type="entry name" value="CROSSOVER JUNCTION ENDODEOXYRIBONUCLEASE RUVC"/>
    <property type="match status" value="1"/>
</dbReference>
<dbReference type="CDD" id="cd16962">
    <property type="entry name" value="RuvC"/>
    <property type="match status" value="1"/>
</dbReference>
<dbReference type="GO" id="GO:0008821">
    <property type="term" value="F:crossover junction DNA endonuclease activity"/>
    <property type="evidence" value="ECO:0007669"/>
    <property type="project" value="UniProtKB-UniRule"/>
</dbReference>
<dbReference type="HAMAP" id="MF_00034">
    <property type="entry name" value="RuvC"/>
    <property type="match status" value="1"/>
</dbReference>
<reference evidence="15" key="1">
    <citation type="submission" date="2020-04" db="EMBL/GenBank/DDBJ databases">
        <authorList>
            <person name="Zhang T."/>
        </authorList>
    </citation>
    <scope>NUCLEOTIDE SEQUENCE</scope>
    <source>
        <strain evidence="15">HKST-UBA02</strain>
    </source>
</reference>
<dbReference type="GO" id="GO:0003677">
    <property type="term" value="F:DNA binding"/>
    <property type="evidence" value="ECO:0007669"/>
    <property type="project" value="UniProtKB-KW"/>
</dbReference>
<feature type="active site" evidence="13">
    <location>
        <position position="143"/>
    </location>
</feature>
<proteinExistence type="inferred from homology"/>
<keyword evidence="2 13" id="KW-0963">Cytoplasm</keyword>
<sequence length="163" mass="17574">MSSIILGIDPGLAITGFGVLESRGREDQKVLGYGAIRTPAGMSLPSRLMEIRQELQTLLAQFKPDAVGVEKLYFGKNAKTAMAVGQARGVVLLTLSENNIPIYEYTPLQIKMALTGYGRADKAQVQQLVQQLLRLSEIPKPDDAADGLAIALTAIMSEGIMNE</sequence>
<dbReference type="Pfam" id="PF02075">
    <property type="entry name" value="RuvC"/>
    <property type="match status" value="1"/>
</dbReference>
<dbReference type="Proteomes" id="UP000699691">
    <property type="component" value="Unassembled WGS sequence"/>
</dbReference>
<dbReference type="GO" id="GO:0005737">
    <property type="term" value="C:cytoplasm"/>
    <property type="evidence" value="ECO:0007669"/>
    <property type="project" value="UniProtKB-SubCell"/>
</dbReference>
<dbReference type="Gene3D" id="3.30.420.10">
    <property type="entry name" value="Ribonuclease H-like superfamily/Ribonuclease H"/>
    <property type="match status" value="1"/>
</dbReference>
<comment type="similarity">
    <text evidence="1 13">Belongs to the RuvC family.</text>
</comment>
<comment type="caution">
    <text evidence="15">The sequence shown here is derived from an EMBL/GenBank/DDBJ whole genome shotgun (WGS) entry which is preliminary data.</text>
</comment>
<keyword evidence="5 13" id="KW-0255">Endonuclease</keyword>